<comment type="caution">
    <text evidence="8">The sequence shown here is derived from an EMBL/GenBank/DDBJ whole genome shotgun (WGS) entry which is preliminary data.</text>
</comment>
<comment type="subcellular location">
    <subcellularLocation>
        <location evidence="1">Membrane</location>
        <topology evidence="1">Multi-pass membrane protein</topology>
    </subcellularLocation>
</comment>
<feature type="transmembrane region" description="Helical" evidence="7">
    <location>
        <begin position="380"/>
        <end position="400"/>
    </location>
</feature>
<proteinExistence type="inferred from homology"/>
<evidence type="ECO:0000256" key="4">
    <source>
        <dbReference type="ARBA" id="ARBA00022692"/>
    </source>
</evidence>
<name>A0A0V1MC61_9BILA</name>
<sequence>MVCIPCILVPFFLWLYIKFIQPLVWRYVPEKWRTSVDYWLYPTCKASDIPGDDKKTSEKTKESEERYFAVDENPRLTEKLYNFRKYRLQIKRLAQNKKILQMHSSKKQNSISWHYKCISLGVLVFTTSSVVLLLRYSRTMNVTDGRYLSSTAVALSEVLKVVISLSMIFHEAGYSISEMQTQLRTEMIVKRYEMLKMLVPALLYIVQNNLLFLALSNLDAATYQITYQSKILTTAILSVLMLGKRLDLLKWLSLFALMCGVAIIQIPANSTVDQQFTRDWSSKVIGLSAVIIACFTSGFSGVYLELILKTTNTSLWMRNFQLALFSVFSGFGAVVVNDLSAVVENGFFQGYNIFTWLVILLQAFGGLVIGMVVKYMDNIVKVFASSISIVLSGLLSYFLLADFQPTVYEYCNGDLFLPSLYDASLLGRSFIARCLVACQLLRIFTY</sequence>
<dbReference type="InterPro" id="IPR007271">
    <property type="entry name" value="Nuc_sug_transpt"/>
</dbReference>
<dbReference type="GO" id="GO:0015165">
    <property type="term" value="F:pyrimidine nucleotide-sugar transmembrane transporter activity"/>
    <property type="evidence" value="ECO:0007669"/>
    <property type="project" value="InterPro"/>
</dbReference>
<comment type="similarity">
    <text evidence="2">Belongs to the nucleotide-sugar transporter family. SLC35A subfamily.</text>
</comment>
<dbReference type="AlphaFoldDB" id="A0A0V1MC61"/>
<evidence type="ECO:0000256" key="7">
    <source>
        <dbReference type="SAM" id="Phobius"/>
    </source>
</evidence>
<dbReference type="GO" id="GO:0000139">
    <property type="term" value="C:Golgi membrane"/>
    <property type="evidence" value="ECO:0007669"/>
    <property type="project" value="InterPro"/>
</dbReference>
<keyword evidence="3" id="KW-0813">Transport</keyword>
<feature type="transmembrane region" description="Helical" evidence="7">
    <location>
        <begin position="353"/>
        <end position="373"/>
    </location>
</feature>
<dbReference type="EMBL" id="JYDO01000140">
    <property type="protein sequence ID" value="KRZ69285.1"/>
    <property type="molecule type" value="Genomic_DNA"/>
</dbReference>
<dbReference type="PANTHER" id="PTHR10231">
    <property type="entry name" value="NUCLEOTIDE-SUGAR TRANSMEMBRANE TRANSPORTER"/>
    <property type="match status" value="1"/>
</dbReference>
<organism evidence="8 9">
    <name type="scientific">Trichinella papuae</name>
    <dbReference type="NCBI Taxonomy" id="268474"/>
    <lineage>
        <taxon>Eukaryota</taxon>
        <taxon>Metazoa</taxon>
        <taxon>Ecdysozoa</taxon>
        <taxon>Nematoda</taxon>
        <taxon>Enoplea</taxon>
        <taxon>Dorylaimia</taxon>
        <taxon>Trichinellida</taxon>
        <taxon>Trichinellidae</taxon>
        <taxon>Trichinella</taxon>
    </lineage>
</organism>
<accession>A0A0V1MC61</accession>
<dbReference type="Proteomes" id="UP000054843">
    <property type="component" value="Unassembled WGS sequence"/>
</dbReference>
<evidence type="ECO:0000313" key="8">
    <source>
        <dbReference type="EMBL" id="KRZ69285.1"/>
    </source>
</evidence>
<keyword evidence="3" id="KW-0762">Sugar transport</keyword>
<feature type="transmembrane region" description="Helical" evidence="7">
    <location>
        <begin position="197"/>
        <end position="215"/>
    </location>
</feature>
<protein>
    <submittedName>
        <fullName evidence="8">UDP-N-acetylglucosamine transporter</fullName>
    </submittedName>
</protein>
<dbReference type="Pfam" id="PF04142">
    <property type="entry name" value="Nuc_sug_transp"/>
    <property type="match status" value="1"/>
</dbReference>
<evidence type="ECO:0000256" key="6">
    <source>
        <dbReference type="ARBA" id="ARBA00023136"/>
    </source>
</evidence>
<evidence type="ECO:0000256" key="5">
    <source>
        <dbReference type="ARBA" id="ARBA00022989"/>
    </source>
</evidence>
<reference evidence="8 9" key="1">
    <citation type="submission" date="2015-01" db="EMBL/GenBank/DDBJ databases">
        <title>Evolution of Trichinella species and genotypes.</title>
        <authorList>
            <person name="Korhonen P.K."/>
            <person name="Edoardo P."/>
            <person name="Giuseppe L.R."/>
            <person name="Gasser R.B."/>
        </authorList>
    </citation>
    <scope>NUCLEOTIDE SEQUENCE [LARGE SCALE GENOMIC DNA]</scope>
    <source>
        <strain evidence="8">ISS1980</strain>
    </source>
</reference>
<feature type="transmembrane region" description="Helical" evidence="7">
    <location>
        <begin position="113"/>
        <end position="134"/>
    </location>
</feature>
<feature type="transmembrane region" description="Helical" evidence="7">
    <location>
        <begin position="286"/>
        <end position="308"/>
    </location>
</feature>
<keyword evidence="9" id="KW-1185">Reference proteome</keyword>
<evidence type="ECO:0000256" key="2">
    <source>
        <dbReference type="ARBA" id="ARBA00009976"/>
    </source>
</evidence>
<keyword evidence="5 7" id="KW-1133">Transmembrane helix</keyword>
<dbReference type="SUPFAM" id="SSF103481">
    <property type="entry name" value="Multidrug resistance efflux transporter EmrE"/>
    <property type="match status" value="1"/>
</dbReference>
<evidence type="ECO:0000256" key="3">
    <source>
        <dbReference type="ARBA" id="ARBA00022597"/>
    </source>
</evidence>
<gene>
    <name evidence="8" type="primary">Slc35a3</name>
    <name evidence="8" type="ORF">T10_7995</name>
</gene>
<keyword evidence="4 7" id="KW-0812">Transmembrane</keyword>
<feature type="transmembrane region" description="Helical" evidence="7">
    <location>
        <begin position="221"/>
        <end position="241"/>
    </location>
</feature>
<dbReference type="NCBIfam" id="TIGR00803">
    <property type="entry name" value="nst"/>
    <property type="match status" value="1"/>
</dbReference>
<feature type="transmembrane region" description="Helical" evidence="7">
    <location>
        <begin position="320"/>
        <end position="341"/>
    </location>
</feature>
<keyword evidence="6 7" id="KW-0472">Membrane</keyword>
<dbReference type="Gene3D" id="1.10.3730.20">
    <property type="match status" value="1"/>
</dbReference>
<dbReference type="InterPro" id="IPR037185">
    <property type="entry name" value="EmrE-like"/>
</dbReference>
<feature type="transmembrane region" description="Helical" evidence="7">
    <location>
        <begin position="248"/>
        <end position="266"/>
    </location>
</feature>
<evidence type="ECO:0000313" key="9">
    <source>
        <dbReference type="Proteomes" id="UP000054843"/>
    </source>
</evidence>
<evidence type="ECO:0000256" key="1">
    <source>
        <dbReference type="ARBA" id="ARBA00004141"/>
    </source>
</evidence>